<dbReference type="EMBL" id="JABEQY010000053">
    <property type="protein sequence ID" value="NNH67991.1"/>
    <property type="molecule type" value="Genomic_DNA"/>
</dbReference>
<dbReference type="RefSeq" id="WP_170282979.1">
    <property type="nucleotide sequence ID" value="NZ_JABEQY010000053.1"/>
</dbReference>
<dbReference type="AlphaFoldDB" id="A0A7Y2RBW9"/>
<name>A0A7Y2RBW9_9HYPH</name>
<accession>A0A7Y2RBW9</accession>
<dbReference type="Proteomes" id="UP000530654">
    <property type="component" value="Unassembled WGS sequence"/>
</dbReference>
<sequence length="207" mass="23649">MGILDWLFGGSSTVQAPTTVSPLSSRWESTENGNPSTIYRNRRITVFEQDRGWKFCVAKIEGDDNPYFSEVYETADAAKYEAFAYFGGQPSTYQTRSEISRKSRADVSVGYIAETERLYRDLTAKLVDPELTVTELRKIERKVEGQVKRASWQLTQYYRDGVRRSAIDTAERLEPLFEALSADVAQRIEEAKARPRRRKPAPTDTTE</sequence>
<proteinExistence type="predicted"/>
<gene>
    <name evidence="1" type="ORF">HLI17_32935</name>
</gene>
<comment type="caution">
    <text evidence="1">The sequence shown here is derived from an EMBL/GenBank/DDBJ whole genome shotgun (WGS) entry which is preliminary data.</text>
</comment>
<organism evidence="1 2">
    <name type="scientific">Rhizobium laguerreae</name>
    <dbReference type="NCBI Taxonomy" id="1076926"/>
    <lineage>
        <taxon>Bacteria</taxon>
        <taxon>Pseudomonadati</taxon>
        <taxon>Pseudomonadota</taxon>
        <taxon>Alphaproteobacteria</taxon>
        <taxon>Hyphomicrobiales</taxon>
        <taxon>Rhizobiaceae</taxon>
        <taxon>Rhizobium/Agrobacterium group</taxon>
        <taxon>Rhizobium</taxon>
    </lineage>
</organism>
<evidence type="ECO:0000313" key="1">
    <source>
        <dbReference type="EMBL" id="NNH67991.1"/>
    </source>
</evidence>
<reference evidence="1 2" key="1">
    <citation type="submission" date="2020-04" db="EMBL/GenBank/DDBJ databases">
        <title>Rhizobium bacterial biofertilizers improve the content of phenolic compounds of Lactuca sativa L. under non-saline and saline-stress conditions.</title>
        <authorList>
            <person name="Ayuso-Calles M."/>
            <person name="Garcia-Estevez I."/>
            <person name="Jimenez-Gomez A."/>
            <person name="Flores-Felix J.D."/>
            <person name="Escribano-Bailon M."/>
            <person name="Rivas R."/>
        </authorList>
    </citation>
    <scope>NUCLEOTIDE SEQUENCE [LARGE SCALE GENOMIC DNA]</scope>
    <source>
        <strain evidence="1 2">GPTR02</strain>
    </source>
</reference>
<evidence type="ECO:0000313" key="2">
    <source>
        <dbReference type="Proteomes" id="UP000530654"/>
    </source>
</evidence>
<protein>
    <submittedName>
        <fullName evidence="1">Uncharacterized protein</fullName>
    </submittedName>
</protein>